<evidence type="ECO:0000256" key="1">
    <source>
        <dbReference type="SAM" id="MobiDB-lite"/>
    </source>
</evidence>
<feature type="region of interest" description="Disordered" evidence="1">
    <location>
        <begin position="34"/>
        <end position="59"/>
    </location>
</feature>
<sequence length="122" mass="13722">MLTKKRVEPRLELLLRRAGHPSVTAGRLIGVSRGVDSERGAKTPTPRASEVDKLRRELKESNKKARRLDEALWKRDHTMVQVKAEKQATMHAKRQMDEEHATLVKLQGARPPTGVLCSGLKP</sequence>
<dbReference type="EMBL" id="CM007381">
    <property type="protein sequence ID" value="ONK80100.1"/>
    <property type="molecule type" value="Genomic_DNA"/>
</dbReference>
<keyword evidence="3" id="KW-1185">Reference proteome</keyword>
<dbReference type="AlphaFoldDB" id="A0A5P1FTU1"/>
<protein>
    <submittedName>
        <fullName evidence="2">Uncharacterized protein</fullName>
    </submittedName>
</protein>
<name>A0A5P1FTU1_ASPOF</name>
<dbReference type="Gramene" id="ONK80100">
    <property type="protein sequence ID" value="ONK80100"/>
    <property type="gene ID" value="A4U43_C01F13890"/>
</dbReference>
<evidence type="ECO:0000313" key="3">
    <source>
        <dbReference type="Proteomes" id="UP000243459"/>
    </source>
</evidence>
<evidence type="ECO:0000313" key="2">
    <source>
        <dbReference type="EMBL" id="ONK80100.1"/>
    </source>
</evidence>
<feature type="compositionally biased region" description="Basic and acidic residues" evidence="1">
    <location>
        <begin position="49"/>
        <end position="59"/>
    </location>
</feature>
<dbReference type="Proteomes" id="UP000243459">
    <property type="component" value="Chromosome 1"/>
</dbReference>
<organism evidence="2 3">
    <name type="scientific">Asparagus officinalis</name>
    <name type="common">Garden asparagus</name>
    <dbReference type="NCBI Taxonomy" id="4686"/>
    <lineage>
        <taxon>Eukaryota</taxon>
        <taxon>Viridiplantae</taxon>
        <taxon>Streptophyta</taxon>
        <taxon>Embryophyta</taxon>
        <taxon>Tracheophyta</taxon>
        <taxon>Spermatophyta</taxon>
        <taxon>Magnoliopsida</taxon>
        <taxon>Liliopsida</taxon>
        <taxon>Asparagales</taxon>
        <taxon>Asparagaceae</taxon>
        <taxon>Asparagoideae</taxon>
        <taxon>Asparagus</taxon>
    </lineage>
</organism>
<gene>
    <name evidence="2" type="ORF">A4U43_C01F13890</name>
</gene>
<reference evidence="3" key="1">
    <citation type="journal article" date="2017" name="Nat. Commun.">
        <title>The asparagus genome sheds light on the origin and evolution of a young Y chromosome.</title>
        <authorList>
            <person name="Harkess A."/>
            <person name="Zhou J."/>
            <person name="Xu C."/>
            <person name="Bowers J.E."/>
            <person name="Van der Hulst R."/>
            <person name="Ayyampalayam S."/>
            <person name="Mercati F."/>
            <person name="Riccardi P."/>
            <person name="McKain M.R."/>
            <person name="Kakrana A."/>
            <person name="Tang H."/>
            <person name="Ray J."/>
            <person name="Groenendijk J."/>
            <person name="Arikit S."/>
            <person name="Mathioni S.M."/>
            <person name="Nakano M."/>
            <person name="Shan H."/>
            <person name="Telgmann-Rauber A."/>
            <person name="Kanno A."/>
            <person name="Yue Z."/>
            <person name="Chen H."/>
            <person name="Li W."/>
            <person name="Chen Y."/>
            <person name="Xu X."/>
            <person name="Zhang Y."/>
            <person name="Luo S."/>
            <person name="Chen H."/>
            <person name="Gao J."/>
            <person name="Mao Z."/>
            <person name="Pires J.C."/>
            <person name="Luo M."/>
            <person name="Kudrna D."/>
            <person name="Wing R.A."/>
            <person name="Meyers B.C."/>
            <person name="Yi K."/>
            <person name="Kong H."/>
            <person name="Lavrijsen P."/>
            <person name="Sunseri F."/>
            <person name="Falavigna A."/>
            <person name="Ye Y."/>
            <person name="Leebens-Mack J.H."/>
            <person name="Chen G."/>
        </authorList>
    </citation>
    <scope>NUCLEOTIDE SEQUENCE [LARGE SCALE GENOMIC DNA]</scope>
    <source>
        <strain evidence="3">cv. DH0086</strain>
    </source>
</reference>
<proteinExistence type="predicted"/>
<accession>A0A5P1FTU1</accession>